<protein>
    <submittedName>
        <fullName evidence="2">Uncharacterized protein</fullName>
    </submittedName>
</protein>
<evidence type="ECO:0000313" key="2">
    <source>
        <dbReference type="EMBL" id="RKM92006.1"/>
    </source>
</evidence>
<gene>
    <name evidence="2" type="ORF">SFRA_026550</name>
</gene>
<organism evidence="2 3">
    <name type="scientific">Streptomyces xinghaiensis</name>
    <dbReference type="NCBI Taxonomy" id="1038928"/>
    <lineage>
        <taxon>Bacteria</taxon>
        <taxon>Bacillati</taxon>
        <taxon>Actinomycetota</taxon>
        <taxon>Actinomycetes</taxon>
        <taxon>Kitasatosporales</taxon>
        <taxon>Streptomycetaceae</taxon>
        <taxon>Streptomyces</taxon>
    </lineage>
</organism>
<dbReference type="Proteomes" id="UP000028058">
    <property type="component" value="Unassembled WGS sequence"/>
</dbReference>
<dbReference type="OrthoDB" id="3534944at2"/>
<comment type="caution">
    <text evidence="2">The sequence shown here is derived from an EMBL/GenBank/DDBJ whole genome shotgun (WGS) entry which is preliminary data.</text>
</comment>
<dbReference type="AlphaFoldDB" id="A0A3R7FMT5"/>
<name>A0A3R7FMT5_9ACTN</name>
<dbReference type="EMBL" id="JNAD02000015">
    <property type="protein sequence ID" value="RKM92006.1"/>
    <property type="molecule type" value="Genomic_DNA"/>
</dbReference>
<keyword evidence="3" id="KW-1185">Reference proteome</keyword>
<sequence>MSLPLPAKAAAFCREMAGTDLADLARRHGAGDRYDRVAAALRTGCLPPELEPDLDALDALAERELSEGFYPADVLAYEPLPGAPATTGVQRWACPADQCAGRGRVRPGQPANPPECAARHTPLIPQSVDT</sequence>
<proteinExistence type="predicted"/>
<evidence type="ECO:0000256" key="1">
    <source>
        <dbReference type="SAM" id="MobiDB-lite"/>
    </source>
</evidence>
<feature type="region of interest" description="Disordered" evidence="1">
    <location>
        <begin position="103"/>
        <end position="130"/>
    </location>
</feature>
<dbReference type="RefSeq" id="WP_043462438.1">
    <property type="nucleotide sequence ID" value="NZ_CP134822.1"/>
</dbReference>
<reference evidence="2 3" key="1">
    <citation type="journal article" date="2014" name="Genome Announc.">
        <title>Draft Genome Sequence of Streptomyces fradiae ATCC 19609, a Strain Highly Sensitive to Antibiotics.</title>
        <authorList>
            <person name="Bekker O.B."/>
            <person name="Klimina K.M."/>
            <person name="Vatlin A.A."/>
            <person name="Zakharevich N.V."/>
            <person name="Kasianov A.S."/>
            <person name="Danilenko V.N."/>
        </authorList>
    </citation>
    <scope>NUCLEOTIDE SEQUENCE [LARGE SCALE GENOMIC DNA]</scope>
    <source>
        <strain evidence="2 3">ATCC 19609</strain>
    </source>
</reference>
<evidence type="ECO:0000313" key="3">
    <source>
        <dbReference type="Proteomes" id="UP000028058"/>
    </source>
</evidence>
<accession>A0A3R7FMT5</accession>